<keyword evidence="1" id="KW-1185">Reference proteome</keyword>
<dbReference type="WBParaSite" id="nRc.2.0.1.t01038-RA">
    <property type="protein sequence ID" value="nRc.2.0.1.t01038-RA"/>
    <property type="gene ID" value="nRc.2.0.1.g01038"/>
</dbReference>
<reference evidence="2" key="1">
    <citation type="submission" date="2022-11" db="UniProtKB">
        <authorList>
            <consortium name="WormBaseParasite"/>
        </authorList>
    </citation>
    <scope>IDENTIFICATION</scope>
</reference>
<proteinExistence type="predicted"/>
<evidence type="ECO:0000313" key="2">
    <source>
        <dbReference type="WBParaSite" id="nRc.2.0.1.t01038-RA"/>
    </source>
</evidence>
<protein>
    <submittedName>
        <fullName evidence="2">Uncharacterized protein</fullName>
    </submittedName>
</protein>
<dbReference type="Proteomes" id="UP000887565">
    <property type="component" value="Unplaced"/>
</dbReference>
<evidence type="ECO:0000313" key="1">
    <source>
        <dbReference type="Proteomes" id="UP000887565"/>
    </source>
</evidence>
<dbReference type="AlphaFoldDB" id="A0A915HHD7"/>
<accession>A0A915HHD7</accession>
<sequence length="105" mass="12351">MAKLRKRHDGRKNQTNAYENLMMYLKLKSRKVNRLRIGQLPIRFPYFPELNLVTFERGRQTTGAIFLGKIRIVDHRAAAQPGQSRRIGVQIDDLRRSWPGRWGGY</sequence>
<name>A0A915HHD7_ROMCU</name>
<organism evidence="1 2">
    <name type="scientific">Romanomermis culicivorax</name>
    <name type="common">Nematode worm</name>
    <dbReference type="NCBI Taxonomy" id="13658"/>
    <lineage>
        <taxon>Eukaryota</taxon>
        <taxon>Metazoa</taxon>
        <taxon>Ecdysozoa</taxon>
        <taxon>Nematoda</taxon>
        <taxon>Enoplea</taxon>
        <taxon>Dorylaimia</taxon>
        <taxon>Mermithida</taxon>
        <taxon>Mermithoidea</taxon>
        <taxon>Mermithidae</taxon>
        <taxon>Romanomermis</taxon>
    </lineage>
</organism>